<sequence length="893" mass="98512">MILTDIQLEAVRRFTSPIRVEGLGAGLNVLAAPNEAGKSTVLMALRAALTLRHGSKAQPVRDLLPYGGGSPHIGVGFTWNNQPCWLEKKFGNGKLARLDLGGERFDGDEAEEQLQALFELEKVSKGEAAGLWNALLVAQGESFAQPALQGAGRSSLQACLQQGLQGVTGTAEASAMLALVRRQLAQYQTAATGKTTGRLKQVQEESAQAQAQVAALAARREALREDIHALEQIRRTLAESENPERRRQEEEKLLLLRQKRDQLRALVDQEQLAQTKLHAAGQALQYAQAEQERRHTHRAEIARLEQALAEGQRARSELERLAREADQALVQAQARLAAATEQHQQARAVLARVVLHAALAQTRQSVARERTAFERAQAAHAKLEKAQASLQVMRVDGAFMRRLAKAVQALQQAQAHMHAQATRFVAQLEPDAAGTVWLNGQPCPITPQALTDVAELVVDGVGRFTISPPMQQHAALHKAHAAAQTAVDELLREVGCHSTDQAESQHEAYRQMEREVAQAAAECMALLSVSDVSSIGRALDSQRQTLHEQEALLAREQAALTPEGEGLSPQPDMDAANRQEQERLAAVEVARQCEQSASDLRRAAHTRLEQALVQATQQQQALQRCQRELDVWLTREPEPDLLVRVAQSGQQQQQAQEALERIAQTRQQEEPLAVVEQGILRREQGMEHAREQVKTLSMNLRERETRIRQAEGEGLDEQLASAQRHATRLQGEQAACERERAALALLESALLKAETTQTERYLAPLVQAMQPAFSALFRGVALEMDTQFALTGLTRQRSEEVKDLSDGTREQIAVLVRLGFAELLHKRGAPAILVLDDALSFSDSQRLETLFDVLSDAATRLQIILLTCHAEQFAPLRGRLLSLHPMEHFTPPR</sequence>
<dbReference type="PANTHER" id="PTHR32114:SF2">
    <property type="entry name" value="ABC TRANSPORTER ABCH.3"/>
    <property type="match status" value="1"/>
</dbReference>
<protein>
    <recommendedName>
        <fullName evidence="4">GTP-binding protein</fullName>
    </recommendedName>
</protein>
<dbReference type="EMBL" id="JOPJ01000020">
    <property type="protein sequence ID" value="OUJ11964.1"/>
    <property type="molecule type" value="Genomic_DNA"/>
</dbReference>
<keyword evidence="3" id="KW-1185">Reference proteome</keyword>
<comment type="caution">
    <text evidence="2">The sequence shown here is derived from an EMBL/GenBank/DDBJ whole genome shotgun (WGS) entry which is preliminary data.</text>
</comment>
<evidence type="ECO:0000256" key="1">
    <source>
        <dbReference type="SAM" id="Coils"/>
    </source>
</evidence>
<dbReference type="SUPFAM" id="SSF52540">
    <property type="entry name" value="P-loop containing nucleoside triphosphate hydrolases"/>
    <property type="match status" value="1"/>
</dbReference>
<evidence type="ECO:0000313" key="2">
    <source>
        <dbReference type="EMBL" id="OUJ11964.1"/>
    </source>
</evidence>
<feature type="coiled-coil region" evidence="1">
    <location>
        <begin position="502"/>
        <end position="559"/>
    </location>
</feature>
<dbReference type="Proteomes" id="UP000194931">
    <property type="component" value="Unassembled WGS sequence"/>
</dbReference>
<keyword evidence="1" id="KW-0175">Coiled coil</keyword>
<gene>
    <name evidence="2" type="ORF">HK26_05205</name>
</gene>
<dbReference type="eggNOG" id="COG0419">
    <property type="taxonomic scope" value="Bacteria"/>
</dbReference>
<evidence type="ECO:0000313" key="3">
    <source>
        <dbReference type="Proteomes" id="UP000194931"/>
    </source>
</evidence>
<feature type="coiled-coil region" evidence="1">
    <location>
        <begin position="199"/>
        <end position="349"/>
    </location>
</feature>
<dbReference type="PANTHER" id="PTHR32114">
    <property type="entry name" value="ABC TRANSPORTER ABCH.3"/>
    <property type="match status" value="1"/>
</dbReference>
<feature type="coiled-coil region" evidence="1">
    <location>
        <begin position="608"/>
        <end position="713"/>
    </location>
</feature>
<dbReference type="OrthoDB" id="7069379at2"/>
<accession>A0A252BTH6</accession>
<dbReference type="STRING" id="1236501.GCA_000613865_01508"/>
<reference evidence="3" key="1">
    <citation type="submission" date="2014-06" db="EMBL/GenBank/DDBJ databases">
        <authorList>
            <person name="Winans N.J."/>
            <person name="Newell P.D."/>
            <person name="Douglas A.E."/>
        </authorList>
    </citation>
    <scope>NUCLEOTIDE SEQUENCE [LARGE SCALE GENOMIC DNA]</scope>
</reference>
<dbReference type="AlphaFoldDB" id="A0A252BTH6"/>
<dbReference type="Gene3D" id="3.40.50.300">
    <property type="entry name" value="P-loop containing nucleotide triphosphate hydrolases"/>
    <property type="match status" value="2"/>
</dbReference>
<organism evidence="2 3">
    <name type="scientific">Acetobacter okinawensis</name>
    <dbReference type="NCBI Taxonomy" id="1076594"/>
    <lineage>
        <taxon>Bacteria</taxon>
        <taxon>Pseudomonadati</taxon>
        <taxon>Pseudomonadota</taxon>
        <taxon>Alphaproteobacteria</taxon>
        <taxon>Acetobacterales</taxon>
        <taxon>Acetobacteraceae</taxon>
        <taxon>Acetobacter</taxon>
    </lineage>
</organism>
<name>A0A252BTH6_9PROT</name>
<dbReference type="RefSeq" id="WP_086639592.1">
    <property type="nucleotide sequence ID" value="NZ_JOPJ01000020.1"/>
</dbReference>
<dbReference type="InterPro" id="IPR027417">
    <property type="entry name" value="P-loop_NTPase"/>
</dbReference>
<evidence type="ECO:0008006" key="4">
    <source>
        <dbReference type="Google" id="ProtNLM"/>
    </source>
</evidence>
<proteinExistence type="predicted"/>